<keyword evidence="6" id="KW-1185">Reference proteome</keyword>
<comment type="similarity">
    <text evidence="3">Belongs to the glucosamine/galactosamine-6-phosphate isomerase family. NagB subfamily.</text>
</comment>
<dbReference type="PANTHER" id="PTHR11280:SF5">
    <property type="entry name" value="GLUCOSAMINE-6-PHOSPHATE ISOMERASE"/>
    <property type="match status" value="1"/>
</dbReference>
<dbReference type="SUPFAM" id="SSF100950">
    <property type="entry name" value="NagB/RpiA/CoA transferase-like"/>
    <property type="match status" value="1"/>
</dbReference>
<comment type="catalytic activity">
    <reaction evidence="3">
        <text>alpha-D-glucosamine 6-phosphate + H2O = beta-D-fructose 6-phosphate + NH4(+)</text>
        <dbReference type="Rhea" id="RHEA:12172"/>
        <dbReference type="ChEBI" id="CHEBI:15377"/>
        <dbReference type="ChEBI" id="CHEBI:28938"/>
        <dbReference type="ChEBI" id="CHEBI:57634"/>
        <dbReference type="ChEBI" id="CHEBI:75989"/>
        <dbReference type="EC" id="3.5.99.6"/>
    </reaction>
</comment>
<dbReference type="HAMAP" id="MF_01241">
    <property type="entry name" value="GlcN6P_deamin"/>
    <property type="match status" value="1"/>
</dbReference>
<dbReference type="PANTHER" id="PTHR11280">
    <property type="entry name" value="GLUCOSAMINE-6-PHOSPHATE ISOMERASE"/>
    <property type="match status" value="1"/>
</dbReference>
<feature type="domain" description="Glucosamine/galactosamine-6-phosphate isomerase" evidence="4">
    <location>
        <begin position="11"/>
        <end position="225"/>
    </location>
</feature>
<gene>
    <name evidence="5" type="primary">nagB_1</name>
    <name evidence="3" type="synonym">nagB</name>
    <name evidence="5" type="ORF">GCM10009819_30340</name>
</gene>
<comment type="function">
    <text evidence="3">Catalyzes the reversible isomerization-deamination of glucosamine 6-phosphate (GlcN6P) to form fructose 6-phosphate (Fru6P) and ammonium ion.</text>
</comment>
<dbReference type="NCBIfam" id="NF001684">
    <property type="entry name" value="PRK00443.1-4"/>
    <property type="match status" value="1"/>
</dbReference>
<sequence>MAEVIIERTPQAASARAARHIAATIAARPDLVLGVATGSTPAHLYRELARIRDRDGLDVSRLTVFALDEYVGLPAGHPESYAEVVRREVTDALGLDPSRVHVPDGSAADPFAAADEYEQRMEAAGGVDVQILGIGGNGHIGFNEPGSSLRSRTRVKTLSRSTRTANARFFDEVDRVPAHCITQGVGTILDAGHLVLLAFGAGKADAVAAALEGPVTASVPGSALQLHPHVTALLDDPAAAALAHREYYDDAWSLKPADVL</sequence>
<feature type="active site" description="Proton acceptor; for enolization step" evidence="3">
    <location>
        <position position="68"/>
    </location>
</feature>
<protein>
    <recommendedName>
        <fullName evidence="3">Glucosamine-6-phosphate deaminase</fullName>
        <ecNumber evidence="3">3.5.99.6</ecNumber>
    </recommendedName>
    <alternativeName>
        <fullName evidence="3">GlcN6P deaminase</fullName>
        <shortName evidence="3">GNPDA</shortName>
    </alternativeName>
    <alternativeName>
        <fullName evidence="3">Glucosamine-6-phosphate isomerase</fullName>
    </alternativeName>
</protein>
<dbReference type="Proteomes" id="UP001501196">
    <property type="component" value="Unassembled WGS sequence"/>
</dbReference>
<feature type="site" description="Part of the allosteric site" evidence="3">
    <location>
        <position position="157"/>
    </location>
</feature>
<proteinExistence type="inferred from homology"/>
<comment type="activity regulation">
    <text evidence="3">Allosterically activated by N-acetylglucosamine 6-phosphate (GlcNAc6P).</text>
</comment>
<comment type="caution">
    <text evidence="5">The sequence shown here is derived from an EMBL/GenBank/DDBJ whole genome shotgun (WGS) entry which is preliminary data.</text>
</comment>
<organism evidence="5 6">
    <name type="scientific">Agromyces tropicus</name>
    <dbReference type="NCBI Taxonomy" id="555371"/>
    <lineage>
        <taxon>Bacteria</taxon>
        <taxon>Bacillati</taxon>
        <taxon>Actinomycetota</taxon>
        <taxon>Actinomycetes</taxon>
        <taxon>Micrococcales</taxon>
        <taxon>Microbacteriaceae</taxon>
        <taxon>Agromyces</taxon>
    </lineage>
</organism>
<keyword evidence="3" id="KW-0021">Allosteric enzyme</keyword>
<dbReference type="InterPro" id="IPR004547">
    <property type="entry name" value="Glucosamine6P_isomerase"/>
</dbReference>
<dbReference type="RefSeq" id="WP_344376261.1">
    <property type="nucleotide sequence ID" value="NZ_BAAAPW010000005.1"/>
</dbReference>
<evidence type="ECO:0000256" key="1">
    <source>
        <dbReference type="ARBA" id="ARBA00022801"/>
    </source>
</evidence>
<dbReference type="InterPro" id="IPR037171">
    <property type="entry name" value="NagB/RpiA_transferase-like"/>
</dbReference>
<dbReference type="InterPro" id="IPR018321">
    <property type="entry name" value="Glucosamine6P_isomerase_CS"/>
</dbReference>
<dbReference type="CDD" id="cd01399">
    <property type="entry name" value="GlcN6P_deaminase"/>
    <property type="match status" value="1"/>
</dbReference>
<dbReference type="EMBL" id="BAAAPW010000005">
    <property type="protein sequence ID" value="GAA2042037.1"/>
    <property type="molecule type" value="Genomic_DNA"/>
</dbReference>
<evidence type="ECO:0000313" key="5">
    <source>
        <dbReference type="EMBL" id="GAA2042037.1"/>
    </source>
</evidence>
<feature type="site" description="Part of the allosteric site" evidence="3">
    <location>
        <position position="154"/>
    </location>
</feature>
<dbReference type="Gene3D" id="3.40.50.1360">
    <property type="match status" value="1"/>
</dbReference>
<keyword evidence="2 3" id="KW-0119">Carbohydrate metabolism</keyword>
<feature type="site" description="Part of the allosteric site" evidence="3">
    <location>
        <position position="147"/>
    </location>
</feature>
<name>A0ABN2UQZ2_9MICO</name>
<feature type="active site" description="For ring-opening step" evidence="3">
    <location>
        <position position="137"/>
    </location>
</feature>
<feature type="site" description="Part of the allosteric site" evidence="3">
    <location>
        <position position="156"/>
    </location>
</feature>
<comment type="caution">
    <text evidence="3">Lacks conserved residue(s) required for the propagation of feature annotation.</text>
</comment>
<dbReference type="InterPro" id="IPR006148">
    <property type="entry name" value="Glc/Gal-6P_isomerase"/>
</dbReference>
<reference evidence="5 6" key="1">
    <citation type="journal article" date="2019" name="Int. J. Syst. Evol. Microbiol.">
        <title>The Global Catalogue of Microorganisms (GCM) 10K type strain sequencing project: providing services to taxonomists for standard genome sequencing and annotation.</title>
        <authorList>
            <consortium name="The Broad Institute Genomics Platform"/>
            <consortium name="The Broad Institute Genome Sequencing Center for Infectious Disease"/>
            <person name="Wu L."/>
            <person name="Ma J."/>
        </authorList>
    </citation>
    <scope>NUCLEOTIDE SEQUENCE [LARGE SCALE GENOMIC DNA]</scope>
    <source>
        <strain evidence="5 6">JCM 15672</strain>
    </source>
</reference>
<dbReference type="NCBIfam" id="TIGR00502">
    <property type="entry name" value="nagB"/>
    <property type="match status" value="1"/>
</dbReference>
<comment type="pathway">
    <text evidence="3">Amino-sugar metabolism; N-acetylneuraminate degradation; D-fructose 6-phosphate from N-acetylneuraminate: step 5/5.</text>
</comment>
<dbReference type="Pfam" id="PF01182">
    <property type="entry name" value="Glucosamine_iso"/>
    <property type="match status" value="1"/>
</dbReference>
<dbReference type="PROSITE" id="PS01161">
    <property type="entry name" value="GLC_GALNAC_ISOMERASE"/>
    <property type="match status" value="1"/>
</dbReference>
<accession>A0ABN2UQZ2</accession>
<evidence type="ECO:0000313" key="6">
    <source>
        <dbReference type="Proteomes" id="UP001501196"/>
    </source>
</evidence>
<keyword evidence="1 3" id="KW-0378">Hydrolase</keyword>
<dbReference type="EC" id="3.5.99.6" evidence="3"/>
<evidence type="ECO:0000259" key="4">
    <source>
        <dbReference type="Pfam" id="PF01182"/>
    </source>
</evidence>
<feature type="active site" description="Proton acceptor; for ring-opening step" evidence="3">
    <location>
        <position position="139"/>
    </location>
</feature>
<evidence type="ECO:0000256" key="3">
    <source>
        <dbReference type="HAMAP-Rule" id="MF_01241"/>
    </source>
</evidence>
<feature type="active site" description="For ring-opening step" evidence="3">
    <location>
        <position position="144"/>
    </location>
</feature>
<evidence type="ECO:0000256" key="2">
    <source>
        <dbReference type="ARBA" id="ARBA00023277"/>
    </source>
</evidence>